<comment type="caution">
    <text evidence="3">The sequence shown here is derived from an EMBL/GenBank/DDBJ whole genome shotgun (WGS) entry which is preliminary data.</text>
</comment>
<evidence type="ECO:0000313" key="4">
    <source>
        <dbReference type="Proteomes" id="UP001218170"/>
    </source>
</evidence>
<proteinExistence type="predicted"/>
<name>A0ABT5SLI3_9MICO</name>
<organism evidence="3 4">
    <name type="scientific">Microbacterium thalli</name>
    <dbReference type="NCBI Taxonomy" id="3027921"/>
    <lineage>
        <taxon>Bacteria</taxon>
        <taxon>Bacillati</taxon>
        <taxon>Actinomycetota</taxon>
        <taxon>Actinomycetes</taxon>
        <taxon>Micrococcales</taxon>
        <taxon>Microbacteriaceae</taxon>
        <taxon>Microbacterium</taxon>
    </lineage>
</organism>
<reference evidence="3 4" key="1">
    <citation type="submission" date="2023-02" db="EMBL/GenBank/DDBJ databases">
        <title>Study of novel species of the Microbacterium genus.</title>
        <authorList>
            <person name="Arroyo-Herrera I."/>
            <person name="Roman-Ponce B."/>
            <person name="Vasquez-Murrieta M.S."/>
        </authorList>
    </citation>
    <scope>NUCLEOTIDE SEQUENCE [LARGE SCALE GENOMIC DNA]</scope>
    <source>
        <strain evidence="3 4">NE1TT3</strain>
    </source>
</reference>
<dbReference type="PRINTS" id="PR00469">
    <property type="entry name" value="PNDRDTASEII"/>
</dbReference>
<evidence type="ECO:0000256" key="2">
    <source>
        <dbReference type="ARBA" id="ARBA00023002"/>
    </source>
</evidence>
<accession>A0ABT5SLI3</accession>
<protein>
    <submittedName>
        <fullName evidence="3">NAD(P)/FAD-dependent oxidoreductase</fullName>
    </submittedName>
</protein>
<feature type="non-terminal residue" evidence="3">
    <location>
        <position position="1"/>
    </location>
</feature>
<evidence type="ECO:0000256" key="1">
    <source>
        <dbReference type="ARBA" id="ARBA00022630"/>
    </source>
</evidence>
<dbReference type="Proteomes" id="UP001218170">
    <property type="component" value="Unassembled WGS sequence"/>
</dbReference>
<gene>
    <name evidence="3" type="ORF">PUW80_15260</name>
</gene>
<dbReference type="InterPro" id="IPR036188">
    <property type="entry name" value="FAD/NAD-bd_sf"/>
</dbReference>
<dbReference type="RefSeq" id="WP_274265087.1">
    <property type="nucleotide sequence ID" value="NZ_JAQZCI010000070.1"/>
</dbReference>
<dbReference type="SUPFAM" id="SSF51905">
    <property type="entry name" value="FAD/NAD(P)-binding domain"/>
    <property type="match status" value="1"/>
</dbReference>
<keyword evidence="1" id="KW-0285">Flavoprotein</keyword>
<keyword evidence="4" id="KW-1185">Reference proteome</keyword>
<dbReference type="PANTHER" id="PTHR48105">
    <property type="entry name" value="THIOREDOXIN REDUCTASE 1-RELATED-RELATED"/>
    <property type="match status" value="1"/>
</dbReference>
<keyword evidence="2" id="KW-0560">Oxidoreductase</keyword>
<sequence length="82" mass="8766">GIQGPELMTKMEEQARKFGAEILYQDVTELDLAGPVKRVQLGSGAVEEAAAVIFATGSAYRKIGLPKEEHLSGRGVSWCATC</sequence>
<dbReference type="EMBL" id="JAQZCI010000070">
    <property type="protein sequence ID" value="MDD7963701.1"/>
    <property type="molecule type" value="Genomic_DNA"/>
</dbReference>
<dbReference type="Gene3D" id="3.50.50.60">
    <property type="entry name" value="FAD/NAD(P)-binding domain"/>
    <property type="match status" value="2"/>
</dbReference>
<evidence type="ECO:0000313" key="3">
    <source>
        <dbReference type="EMBL" id="MDD7963701.1"/>
    </source>
</evidence>
<feature type="non-terminal residue" evidence="3">
    <location>
        <position position="82"/>
    </location>
</feature>
<dbReference type="InterPro" id="IPR050097">
    <property type="entry name" value="Ferredoxin-NADP_redctase_2"/>
</dbReference>